<dbReference type="InterPro" id="IPR006563">
    <property type="entry name" value="POX_dom"/>
</dbReference>
<organism evidence="7 8">
    <name type="scientific">Nepenthes gracilis</name>
    <name type="common">Slender pitcher plant</name>
    <dbReference type="NCBI Taxonomy" id="150966"/>
    <lineage>
        <taxon>Eukaryota</taxon>
        <taxon>Viridiplantae</taxon>
        <taxon>Streptophyta</taxon>
        <taxon>Embryophyta</taxon>
        <taxon>Tracheophyta</taxon>
        <taxon>Spermatophyta</taxon>
        <taxon>Magnoliopsida</taxon>
        <taxon>eudicotyledons</taxon>
        <taxon>Gunneridae</taxon>
        <taxon>Pentapetalae</taxon>
        <taxon>Caryophyllales</taxon>
        <taxon>Nepenthaceae</taxon>
        <taxon>Nepenthes</taxon>
    </lineage>
</organism>
<evidence type="ECO:0000259" key="6">
    <source>
        <dbReference type="SMART" id="SM00574"/>
    </source>
</evidence>
<evidence type="ECO:0000256" key="1">
    <source>
        <dbReference type="ARBA" id="ARBA00023125"/>
    </source>
</evidence>
<dbReference type="InterPro" id="IPR050224">
    <property type="entry name" value="TALE_homeobox"/>
</dbReference>
<comment type="caution">
    <text evidence="7">The sequence shown here is derived from an EMBL/GenBank/DDBJ whole genome shotgun (WGS) entry which is preliminary data.</text>
</comment>
<keyword evidence="4" id="KW-0539">Nucleus</keyword>
<name>A0AAD3XSM5_NEPGR</name>
<proteinExistence type="predicted"/>
<dbReference type="SMART" id="SM00574">
    <property type="entry name" value="POX"/>
    <property type="match status" value="1"/>
</dbReference>
<accession>A0AAD3XSM5</accession>
<evidence type="ECO:0000256" key="5">
    <source>
        <dbReference type="SAM" id="MobiDB-lite"/>
    </source>
</evidence>
<evidence type="ECO:0000256" key="3">
    <source>
        <dbReference type="ARBA" id="ARBA00023163"/>
    </source>
</evidence>
<dbReference type="Pfam" id="PF07526">
    <property type="entry name" value="POX"/>
    <property type="match status" value="1"/>
</dbReference>
<evidence type="ECO:0000256" key="2">
    <source>
        <dbReference type="ARBA" id="ARBA00023155"/>
    </source>
</evidence>
<keyword evidence="2" id="KW-0371">Homeobox</keyword>
<dbReference type="PANTHER" id="PTHR11850">
    <property type="entry name" value="HOMEOBOX PROTEIN TRANSCRIPTION FACTORS"/>
    <property type="match status" value="1"/>
</dbReference>
<feature type="compositionally biased region" description="Polar residues" evidence="5">
    <location>
        <begin position="290"/>
        <end position="303"/>
    </location>
</feature>
<dbReference type="GO" id="GO:0003677">
    <property type="term" value="F:DNA binding"/>
    <property type="evidence" value="ECO:0007669"/>
    <property type="project" value="UniProtKB-KW"/>
</dbReference>
<feature type="domain" description="POX" evidence="6">
    <location>
        <begin position="254"/>
        <end position="399"/>
    </location>
</feature>
<evidence type="ECO:0000313" key="7">
    <source>
        <dbReference type="EMBL" id="GMH14745.1"/>
    </source>
</evidence>
<feature type="region of interest" description="Disordered" evidence="5">
    <location>
        <begin position="287"/>
        <end position="333"/>
    </location>
</feature>
<dbReference type="AlphaFoldDB" id="A0AAD3XSM5"/>
<gene>
    <name evidence="7" type="ORF">Nepgr_016586</name>
</gene>
<protein>
    <recommendedName>
        <fullName evidence="6">POX domain-containing protein</fullName>
    </recommendedName>
</protein>
<evidence type="ECO:0000256" key="4">
    <source>
        <dbReference type="ARBA" id="ARBA00023242"/>
    </source>
</evidence>
<keyword evidence="1" id="KW-0238">DNA-binding</keyword>
<reference evidence="7" key="1">
    <citation type="submission" date="2023-05" db="EMBL/GenBank/DDBJ databases">
        <title>Nepenthes gracilis genome sequencing.</title>
        <authorList>
            <person name="Fukushima K."/>
        </authorList>
    </citation>
    <scope>NUCLEOTIDE SEQUENCE</scope>
    <source>
        <strain evidence="7">SING2019-196</strain>
    </source>
</reference>
<evidence type="ECO:0000313" key="8">
    <source>
        <dbReference type="Proteomes" id="UP001279734"/>
    </source>
</evidence>
<sequence length="502" mass="55615">MSEDYHHSRRAIFTFPKGFDRSALPLNEEERRQPQQQQIQQDKLRLQRFEPDDPLVGICQADDAGCLLTYETAGMQSEVFNLGDRLGSNELLEQRLPSSYRNLRMAAAGFPSEWYVSGQSRQQIASINTDSVKAMQLFLTNPQPRSPSPPSSPRAVSTSTLNMLLRNPLGFHPIGSESTNLVGGDFSSSVIAPAKFARVPGTFHDSGAACRAIGGVVEGQGLSLSLSSSLAQLEAAKAEELRNMGYYQNSRHQVHLVNVLKNSKYAKPAQELLEECCSVGRGHSKKTKFSMHNNSQKPSSSKAPNGGAGCGAAAGSSSSTKDPPPLSAADRMEHQTRKVKLLSMLDEVDGRYNDYCEQMQTVLNSFDYVMGFGAALRYTALAQKAMSWHFRCLRRGIEAQLKHSCELLGEKDEAGASRLTKGETPRLKLLDQRFRQQRAFREMGMMDQKATWRPQRGLPERSVNVLRSWLFDHFPSPSAIGFLRRGAYVALTAPSPIIRISR</sequence>
<dbReference type="EMBL" id="BSYO01000014">
    <property type="protein sequence ID" value="GMH14745.1"/>
    <property type="molecule type" value="Genomic_DNA"/>
</dbReference>
<keyword evidence="8" id="KW-1185">Reference proteome</keyword>
<dbReference type="Proteomes" id="UP001279734">
    <property type="component" value="Unassembled WGS sequence"/>
</dbReference>
<keyword evidence="3" id="KW-0804">Transcription</keyword>